<comment type="caution">
    <text evidence="3">The sequence shown here is derived from an EMBL/GenBank/DDBJ whole genome shotgun (WGS) entry which is preliminary data.</text>
</comment>
<dbReference type="Proteomes" id="UP001154282">
    <property type="component" value="Unassembled WGS sequence"/>
</dbReference>
<sequence>MASSGQYSFFVKPCCETWSQTQIKKFHCHILKTLSYLEPFLSNKLINAYGYLCNPLYARNVFDKMAQPNPFYWNTLLSAYSKSGYLSRMQDIFSRDGVSWTSLSAGYAAHRSGAEAIGVYSMMLREGSVNLNRITFSTFLMLSSNDGLVDLGRAIHGHILKFGFKACVVVGSSMVDMYSKIGSVHEAVKAFDEMPQRNLVMYKYTDHGTFTSWSGGGC</sequence>
<evidence type="ECO:0000256" key="1">
    <source>
        <dbReference type="ARBA" id="ARBA00022737"/>
    </source>
</evidence>
<gene>
    <name evidence="3" type="ORF">LITE_LOCUS11393</name>
</gene>
<evidence type="ECO:0000313" key="4">
    <source>
        <dbReference type="Proteomes" id="UP001154282"/>
    </source>
</evidence>
<keyword evidence="1" id="KW-0677">Repeat</keyword>
<dbReference type="EMBL" id="CAMGYJ010000004">
    <property type="protein sequence ID" value="CAI0401919.1"/>
    <property type="molecule type" value="Genomic_DNA"/>
</dbReference>
<evidence type="ECO:0000256" key="2">
    <source>
        <dbReference type="PROSITE-ProRule" id="PRU00708"/>
    </source>
</evidence>
<dbReference type="Pfam" id="PF01535">
    <property type="entry name" value="PPR"/>
    <property type="match status" value="3"/>
</dbReference>
<dbReference type="GO" id="GO:0009451">
    <property type="term" value="P:RNA modification"/>
    <property type="evidence" value="ECO:0007669"/>
    <property type="project" value="InterPro"/>
</dbReference>
<dbReference type="PROSITE" id="PS51375">
    <property type="entry name" value="PPR"/>
    <property type="match status" value="1"/>
</dbReference>
<dbReference type="InterPro" id="IPR046960">
    <property type="entry name" value="PPR_At4g14850-like_plant"/>
</dbReference>
<accession>A0AAV0IWM1</accession>
<protein>
    <recommendedName>
        <fullName evidence="5">Pentatricopeptide repeat-containing protein</fullName>
    </recommendedName>
</protein>
<keyword evidence="4" id="KW-1185">Reference proteome</keyword>
<dbReference type="FunFam" id="1.25.40.10:FF:000442">
    <property type="entry name" value="Pentatricopeptide repeat-containing protein At3g49710"/>
    <property type="match status" value="1"/>
</dbReference>
<reference evidence="3" key="1">
    <citation type="submission" date="2022-08" db="EMBL/GenBank/DDBJ databases">
        <authorList>
            <person name="Gutierrez-Valencia J."/>
        </authorList>
    </citation>
    <scope>NUCLEOTIDE SEQUENCE</scope>
</reference>
<dbReference type="PANTHER" id="PTHR47926">
    <property type="entry name" value="PENTATRICOPEPTIDE REPEAT-CONTAINING PROTEIN"/>
    <property type="match status" value="1"/>
</dbReference>
<dbReference type="GO" id="GO:0003723">
    <property type="term" value="F:RNA binding"/>
    <property type="evidence" value="ECO:0007669"/>
    <property type="project" value="InterPro"/>
</dbReference>
<evidence type="ECO:0000313" key="3">
    <source>
        <dbReference type="EMBL" id="CAI0401919.1"/>
    </source>
</evidence>
<name>A0AAV0IWM1_9ROSI</name>
<feature type="repeat" description="PPR" evidence="2">
    <location>
        <begin position="167"/>
        <end position="201"/>
    </location>
</feature>
<dbReference type="Gene3D" id="1.25.40.10">
    <property type="entry name" value="Tetratricopeptide repeat domain"/>
    <property type="match status" value="2"/>
</dbReference>
<dbReference type="AlphaFoldDB" id="A0AAV0IWM1"/>
<dbReference type="InterPro" id="IPR002885">
    <property type="entry name" value="PPR_rpt"/>
</dbReference>
<dbReference type="InterPro" id="IPR011990">
    <property type="entry name" value="TPR-like_helical_dom_sf"/>
</dbReference>
<dbReference type="NCBIfam" id="TIGR00756">
    <property type="entry name" value="PPR"/>
    <property type="match status" value="1"/>
</dbReference>
<evidence type="ECO:0008006" key="5">
    <source>
        <dbReference type="Google" id="ProtNLM"/>
    </source>
</evidence>
<organism evidence="3 4">
    <name type="scientific">Linum tenue</name>
    <dbReference type="NCBI Taxonomy" id="586396"/>
    <lineage>
        <taxon>Eukaryota</taxon>
        <taxon>Viridiplantae</taxon>
        <taxon>Streptophyta</taxon>
        <taxon>Embryophyta</taxon>
        <taxon>Tracheophyta</taxon>
        <taxon>Spermatophyta</taxon>
        <taxon>Magnoliopsida</taxon>
        <taxon>eudicotyledons</taxon>
        <taxon>Gunneridae</taxon>
        <taxon>Pentapetalae</taxon>
        <taxon>rosids</taxon>
        <taxon>fabids</taxon>
        <taxon>Malpighiales</taxon>
        <taxon>Linaceae</taxon>
        <taxon>Linum</taxon>
    </lineage>
</organism>
<proteinExistence type="predicted"/>